<accession>A0A6V7XGZ9</accession>
<proteinExistence type="predicted"/>
<sequence>MDMRVVIILLSILLPRSVNGDGSALPGNCTQPPNTSMIIYNKDDPNILTQKTPAGECECMSDPTKKIYFFSPGDQIPPTGPRAGESPIGMQCRKMEDYCVCDESDVCWTVKNAYAELIINSYCDSTCHMYARMNNIEPKTQTLESDNGQQIKLSDQLMKINEKQHSFKKMQSDSNAYVKVCGKEYQLLNSGK</sequence>
<dbReference type="Proteomes" id="UP000580250">
    <property type="component" value="Unassembled WGS sequence"/>
</dbReference>
<evidence type="ECO:0000313" key="3">
    <source>
        <dbReference type="Proteomes" id="UP000580250"/>
    </source>
</evidence>
<comment type="caution">
    <text evidence="2">The sequence shown here is derived from an EMBL/GenBank/DDBJ whole genome shotgun (WGS) entry which is preliminary data.</text>
</comment>
<evidence type="ECO:0000256" key="1">
    <source>
        <dbReference type="SAM" id="SignalP"/>
    </source>
</evidence>
<reference evidence="2 3" key="1">
    <citation type="submission" date="2020-08" db="EMBL/GenBank/DDBJ databases">
        <authorList>
            <person name="Koutsovoulos G."/>
            <person name="Danchin GJ E."/>
        </authorList>
    </citation>
    <scope>NUCLEOTIDE SEQUENCE [LARGE SCALE GENOMIC DNA]</scope>
</reference>
<evidence type="ECO:0000313" key="2">
    <source>
        <dbReference type="EMBL" id="CAD2198505.1"/>
    </source>
</evidence>
<dbReference type="OrthoDB" id="5891169at2759"/>
<feature type="signal peptide" evidence="1">
    <location>
        <begin position="1"/>
        <end position="20"/>
    </location>
</feature>
<name>A0A6V7XGZ9_MELEN</name>
<gene>
    <name evidence="2" type="ORF">MENT_LOCUS51825</name>
</gene>
<dbReference type="EMBL" id="CAJEWN010001569">
    <property type="protein sequence ID" value="CAD2198505.1"/>
    <property type="molecule type" value="Genomic_DNA"/>
</dbReference>
<dbReference type="AlphaFoldDB" id="A0A6V7XGZ9"/>
<protein>
    <submittedName>
        <fullName evidence="2">Uncharacterized protein</fullName>
    </submittedName>
</protein>
<organism evidence="2 3">
    <name type="scientific">Meloidogyne enterolobii</name>
    <name type="common">Root-knot nematode worm</name>
    <name type="synonym">Meloidogyne mayaguensis</name>
    <dbReference type="NCBI Taxonomy" id="390850"/>
    <lineage>
        <taxon>Eukaryota</taxon>
        <taxon>Metazoa</taxon>
        <taxon>Ecdysozoa</taxon>
        <taxon>Nematoda</taxon>
        <taxon>Chromadorea</taxon>
        <taxon>Rhabditida</taxon>
        <taxon>Tylenchina</taxon>
        <taxon>Tylenchomorpha</taxon>
        <taxon>Tylenchoidea</taxon>
        <taxon>Meloidogynidae</taxon>
        <taxon>Meloidogyninae</taxon>
        <taxon>Meloidogyne</taxon>
    </lineage>
</organism>
<feature type="chain" id="PRO_5028083648" evidence="1">
    <location>
        <begin position="21"/>
        <end position="192"/>
    </location>
</feature>
<keyword evidence="1" id="KW-0732">Signal</keyword>